<accession>A0A4R6ZWU4</accession>
<evidence type="ECO:0000313" key="3">
    <source>
        <dbReference type="Proteomes" id="UP000295212"/>
    </source>
</evidence>
<dbReference type="OrthoDB" id="4378831at2"/>
<dbReference type="Pfam" id="PF09994">
    <property type="entry name" value="T6SS_Tle1-like_cat"/>
    <property type="match status" value="1"/>
</dbReference>
<dbReference type="RefSeq" id="WP_133634613.1">
    <property type="nucleotide sequence ID" value="NZ_SNZJ01000002.1"/>
</dbReference>
<evidence type="ECO:0000313" key="2">
    <source>
        <dbReference type="EMBL" id="TDR57012.1"/>
    </source>
</evidence>
<sequence length="358" mass="40849">MSQPVQRLILLFDGTWNDPQDRTNIYRLARDLHDRDAQGVRQRFYYEPGVGTRQWERLVGGAFGLGLSRNLQHGYDWLVRNYVDGGQVFVFGFSRGAYTARSLVGMIRKCGLLRIATPGLVKEAEALYRDKTLSPRDRACCRFRERYSREIEIDFIGVWDTVGALGIPGTHFSEHGRFDWHDTELSSIVKRAYQAMALDEHRKAYDAALWTHVGGEKKPSQDEVEQRWFIGAHANVGGGYRMEDGGFDPLASLAYGWMCDKAAMAGLSLHWAELPADAHRAPPRDSYAEFMAGLYRRYRALWDRDGDGRHHRHYARDAEGNRAVGVSVDSSVWRRWQEDEAYRPPTLVHAGCKPPSEP</sequence>
<reference evidence="2 3" key="1">
    <citation type="submission" date="2019-03" db="EMBL/GenBank/DDBJ databases">
        <title>Genomic Encyclopedia of Type Strains, Phase III (KMG-III): the genomes of soil and plant-associated and newly described type strains.</title>
        <authorList>
            <person name="Whitman W."/>
        </authorList>
    </citation>
    <scope>NUCLEOTIDE SEQUENCE [LARGE SCALE GENOMIC DNA]</scope>
    <source>
        <strain evidence="2 3">CECT 5797</strain>
    </source>
</reference>
<feature type="domain" description="T6SS Phospholipase effector Tle1-like catalytic" evidence="1">
    <location>
        <begin position="7"/>
        <end position="260"/>
    </location>
</feature>
<gene>
    <name evidence="2" type="ORF">DFP85_102190</name>
</gene>
<comment type="caution">
    <text evidence="2">The sequence shown here is derived from an EMBL/GenBank/DDBJ whole genome shotgun (WGS) entry which is preliminary data.</text>
</comment>
<dbReference type="PANTHER" id="PTHR33840">
    <property type="match status" value="1"/>
</dbReference>
<name>A0A4R6ZWU4_9GAMM</name>
<dbReference type="GO" id="GO:0016787">
    <property type="term" value="F:hydrolase activity"/>
    <property type="evidence" value="ECO:0007669"/>
    <property type="project" value="UniProtKB-KW"/>
</dbReference>
<dbReference type="InterPro" id="IPR018712">
    <property type="entry name" value="Tle1-like_cat"/>
</dbReference>
<organism evidence="2 3">
    <name type="scientific">Halomonas ventosae</name>
    <dbReference type="NCBI Taxonomy" id="229007"/>
    <lineage>
        <taxon>Bacteria</taxon>
        <taxon>Pseudomonadati</taxon>
        <taxon>Pseudomonadota</taxon>
        <taxon>Gammaproteobacteria</taxon>
        <taxon>Oceanospirillales</taxon>
        <taxon>Halomonadaceae</taxon>
        <taxon>Halomonas</taxon>
    </lineage>
</organism>
<evidence type="ECO:0000259" key="1">
    <source>
        <dbReference type="Pfam" id="PF09994"/>
    </source>
</evidence>
<proteinExistence type="predicted"/>
<dbReference type="EMBL" id="SNZJ01000002">
    <property type="protein sequence ID" value="TDR57012.1"/>
    <property type="molecule type" value="Genomic_DNA"/>
</dbReference>
<dbReference type="AlphaFoldDB" id="A0A4R6ZWU4"/>
<dbReference type="SUPFAM" id="SSF53474">
    <property type="entry name" value="alpha/beta-Hydrolases"/>
    <property type="match status" value="1"/>
</dbReference>
<protein>
    <submittedName>
        <fullName evidence="2">Putative alpha/beta hydrolase family protein DUF2235</fullName>
    </submittedName>
</protein>
<dbReference type="PANTHER" id="PTHR33840:SF1">
    <property type="entry name" value="TLE1 PHOSPHOLIPASE DOMAIN-CONTAINING PROTEIN"/>
    <property type="match status" value="1"/>
</dbReference>
<dbReference type="Gene3D" id="3.40.50.1820">
    <property type="entry name" value="alpha/beta hydrolase"/>
    <property type="match status" value="1"/>
</dbReference>
<dbReference type="InterPro" id="IPR029058">
    <property type="entry name" value="AB_hydrolase_fold"/>
</dbReference>
<keyword evidence="2" id="KW-0378">Hydrolase</keyword>
<dbReference type="Proteomes" id="UP000295212">
    <property type="component" value="Unassembled WGS sequence"/>
</dbReference>